<sequence length="297" mass="33935">MTIFYLNKVLYTNKEGYNSLALLFNQIIQSDDVDFSISFSKTTWFEANLSAVLGAIIRILEDDYLLSIKLIDIPTAIYGILTRNGFIGNIDYSSIDFSKETVVTFQQFAPNHDTAFDSYLKRELLVKKDFPKHTSLLGKRICTSIFEVFENARTHGKCQWIHTCGQYYPQKHPSRFDITVVDAGKTIHKNVNDYFQGKAVFSASDAIDWAIQYGHTTKKEQTGGLGLDLLKEFVKLNKGKIQIVSATGYWEFTEGQTSTSEMDYYFPGTIVTIEFNFDDTSFYMLKEELDVSPDNIF</sequence>
<evidence type="ECO:0000313" key="2">
    <source>
        <dbReference type="Proteomes" id="UP000533637"/>
    </source>
</evidence>
<organism evidence="1 2">
    <name type="scientific">Parabacteroides faecis</name>
    <dbReference type="NCBI Taxonomy" id="1217282"/>
    <lineage>
        <taxon>Bacteria</taxon>
        <taxon>Pseudomonadati</taxon>
        <taxon>Bacteroidota</taxon>
        <taxon>Bacteroidia</taxon>
        <taxon>Bacteroidales</taxon>
        <taxon>Tannerellaceae</taxon>
        <taxon>Parabacteroides</taxon>
    </lineage>
</organism>
<dbReference type="RefSeq" id="WP_183668941.1">
    <property type="nucleotide sequence ID" value="NZ_BMPB01000004.1"/>
</dbReference>
<dbReference type="EMBL" id="JACHOC010000001">
    <property type="protein sequence ID" value="MBB4620808.1"/>
    <property type="molecule type" value="Genomic_DNA"/>
</dbReference>
<comment type="caution">
    <text evidence="1">The sequence shown here is derived from an EMBL/GenBank/DDBJ whole genome shotgun (WGS) entry which is preliminary data.</text>
</comment>
<reference evidence="1 2" key="1">
    <citation type="submission" date="2020-08" db="EMBL/GenBank/DDBJ databases">
        <title>Genomic Encyclopedia of Type Strains, Phase IV (KMG-IV): sequencing the most valuable type-strain genomes for metagenomic binning, comparative biology and taxonomic classification.</title>
        <authorList>
            <person name="Goeker M."/>
        </authorList>
    </citation>
    <scope>NUCLEOTIDE SEQUENCE [LARGE SCALE GENOMIC DNA]</scope>
    <source>
        <strain evidence="1 2">DSM 102983</strain>
    </source>
</reference>
<proteinExistence type="predicted"/>
<accession>A0ABR6KH35</accession>
<dbReference type="Proteomes" id="UP000533637">
    <property type="component" value="Unassembled WGS sequence"/>
</dbReference>
<dbReference type="Gene3D" id="3.30.565.10">
    <property type="entry name" value="Histidine kinase-like ATPase, C-terminal domain"/>
    <property type="match status" value="1"/>
</dbReference>
<dbReference type="InterPro" id="IPR036890">
    <property type="entry name" value="HATPase_C_sf"/>
</dbReference>
<keyword evidence="2" id="KW-1185">Reference proteome</keyword>
<gene>
    <name evidence="1" type="ORF">GGQ57_000682</name>
</gene>
<evidence type="ECO:0000313" key="1">
    <source>
        <dbReference type="EMBL" id="MBB4620808.1"/>
    </source>
</evidence>
<protein>
    <submittedName>
        <fullName evidence="1">Anti-sigma regulatory factor (Ser/Thr protein kinase)</fullName>
    </submittedName>
</protein>
<dbReference type="SUPFAM" id="SSF55874">
    <property type="entry name" value="ATPase domain of HSP90 chaperone/DNA topoisomerase II/histidine kinase"/>
    <property type="match status" value="1"/>
</dbReference>
<name>A0ABR6KH35_9BACT</name>